<feature type="domain" description="DinB-like" evidence="1">
    <location>
        <begin position="20"/>
        <end position="154"/>
    </location>
</feature>
<proteinExistence type="predicted"/>
<reference evidence="3" key="1">
    <citation type="journal article" date="2019" name="Int. J. Syst. Evol. Microbiol.">
        <title>The Global Catalogue of Microorganisms (GCM) 10K type strain sequencing project: providing services to taxonomists for standard genome sequencing and annotation.</title>
        <authorList>
            <consortium name="The Broad Institute Genomics Platform"/>
            <consortium name="The Broad Institute Genome Sequencing Center for Infectious Disease"/>
            <person name="Wu L."/>
            <person name="Ma J."/>
        </authorList>
    </citation>
    <scope>NUCLEOTIDE SEQUENCE [LARGE SCALE GENOMIC DNA]</scope>
    <source>
        <strain evidence="3">JCM 4087</strain>
    </source>
</reference>
<sequence>MPDLNPYARFLDGRLIDEILSSTPAELESLAEAIGPTRIGLASAPGKWTPAEILCHLADCEVAFGFRLRQTLAEDNHTIQPFDQDRWASLYPTITAQQALAAFTALREWNLILIRNAPPSAAHKPATHPERGTMTFQTIVETMAGHDLNHIHQLKKLAEA</sequence>
<comment type="caution">
    <text evidence="2">The sequence shown here is derived from an EMBL/GenBank/DDBJ whole genome shotgun (WGS) entry which is preliminary data.</text>
</comment>
<evidence type="ECO:0000259" key="1">
    <source>
        <dbReference type="Pfam" id="PF12867"/>
    </source>
</evidence>
<accession>A0ABW1ELR6</accession>
<dbReference type="InterPro" id="IPR024775">
    <property type="entry name" value="DinB-like"/>
</dbReference>
<evidence type="ECO:0000313" key="3">
    <source>
        <dbReference type="Proteomes" id="UP001596091"/>
    </source>
</evidence>
<name>A0ABW1ELR6_9BACT</name>
<gene>
    <name evidence="2" type="ORF">ACFPT7_18085</name>
</gene>
<dbReference type="SUPFAM" id="SSF109854">
    <property type="entry name" value="DinB/YfiT-like putative metalloenzymes"/>
    <property type="match status" value="1"/>
</dbReference>
<dbReference type="InterPro" id="IPR034660">
    <property type="entry name" value="DinB/YfiT-like"/>
</dbReference>
<protein>
    <submittedName>
        <fullName evidence="2">DinB family protein</fullName>
    </submittedName>
</protein>
<dbReference type="Gene3D" id="1.20.120.450">
    <property type="entry name" value="dinb family like domain"/>
    <property type="match status" value="1"/>
</dbReference>
<organism evidence="2 3">
    <name type="scientific">Acidicapsa dinghuensis</name>
    <dbReference type="NCBI Taxonomy" id="2218256"/>
    <lineage>
        <taxon>Bacteria</taxon>
        <taxon>Pseudomonadati</taxon>
        <taxon>Acidobacteriota</taxon>
        <taxon>Terriglobia</taxon>
        <taxon>Terriglobales</taxon>
        <taxon>Acidobacteriaceae</taxon>
        <taxon>Acidicapsa</taxon>
    </lineage>
</organism>
<keyword evidence="3" id="KW-1185">Reference proteome</keyword>
<dbReference type="Proteomes" id="UP001596091">
    <property type="component" value="Unassembled WGS sequence"/>
</dbReference>
<dbReference type="RefSeq" id="WP_263340574.1">
    <property type="nucleotide sequence ID" value="NZ_JAGSYH010000006.1"/>
</dbReference>
<dbReference type="Pfam" id="PF12867">
    <property type="entry name" value="DinB_2"/>
    <property type="match status" value="1"/>
</dbReference>
<evidence type="ECO:0000313" key="2">
    <source>
        <dbReference type="EMBL" id="MFC5864220.1"/>
    </source>
</evidence>
<dbReference type="EMBL" id="JBHSPH010000008">
    <property type="protein sequence ID" value="MFC5864220.1"/>
    <property type="molecule type" value="Genomic_DNA"/>
</dbReference>